<keyword evidence="9" id="KW-1185">Reference proteome</keyword>
<sequence length="187" mass="21165">MSLSKLIYTILIFIASWSAYYLYEQSADEVDQVAPSLEAPLFTGQRLTNTSYDIEGLRNYKMYAVSLEHFAQDGHTVFHQPKLIVYREGNTEEWVVTSDTAVLSKDHILTLQKNVMARNVVEGASFDRLTTEEMKIDLNSKDFSSDTKVTMVGPQFINIGNAMKGNFESNLATLFNQVQGKYENLTP</sequence>
<evidence type="ECO:0000313" key="9">
    <source>
        <dbReference type="Proteomes" id="UP001607151"/>
    </source>
</evidence>
<dbReference type="InterPro" id="IPR026265">
    <property type="entry name" value="LptC"/>
</dbReference>
<dbReference type="Pfam" id="PF06835">
    <property type="entry name" value="LptC"/>
    <property type="match status" value="1"/>
</dbReference>
<dbReference type="NCBIfam" id="TIGR04409">
    <property type="entry name" value="LptC_YrbK"/>
    <property type="match status" value="1"/>
</dbReference>
<gene>
    <name evidence="6 8" type="primary">lptC</name>
    <name evidence="8" type="ORF">ACGRQ9_10695</name>
</gene>
<dbReference type="InterPro" id="IPR052363">
    <property type="entry name" value="LPS_export_LptC"/>
</dbReference>
<proteinExistence type="inferred from homology"/>
<dbReference type="RefSeq" id="WP_089137972.1">
    <property type="nucleotide sequence ID" value="NZ_AP018685.1"/>
</dbReference>
<dbReference type="EMBL" id="JBIHSN010000002">
    <property type="protein sequence ID" value="MFH0265925.1"/>
    <property type="molecule type" value="Genomic_DNA"/>
</dbReference>
<evidence type="ECO:0000256" key="7">
    <source>
        <dbReference type="PIRNR" id="PIRNR028513"/>
    </source>
</evidence>
<dbReference type="PANTHER" id="PTHR37481">
    <property type="entry name" value="LIPOPOLYSACCHARIDE EXPORT SYSTEM PROTEIN LPTC"/>
    <property type="match status" value="1"/>
</dbReference>
<evidence type="ECO:0000256" key="3">
    <source>
        <dbReference type="ARBA" id="ARBA00022692"/>
    </source>
</evidence>
<comment type="subcellular location">
    <subcellularLocation>
        <location evidence="6">Cell inner membrane</location>
        <topology evidence="6">Single-pass membrane protein</topology>
    </subcellularLocation>
</comment>
<evidence type="ECO:0000256" key="1">
    <source>
        <dbReference type="ARBA" id="ARBA00022475"/>
    </source>
</evidence>
<comment type="function">
    <text evidence="7">Required for the translocation of lipopolysaccharide (LPS) from the inner membrane to the outer membrane.</text>
</comment>
<reference evidence="8 9" key="1">
    <citation type="submission" date="2024-10" db="EMBL/GenBank/DDBJ databases">
        <authorList>
            <person name="Yibar A."/>
            <person name="Saticioglu I.B."/>
            <person name="Duman M."/>
            <person name="Ajmi N."/>
            <person name="Gurler F."/>
            <person name="Ay H."/>
            <person name="Onuk E."/>
            <person name="Guler S."/>
            <person name="Romalde J.L."/>
        </authorList>
    </citation>
    <scope>NUCLEOTIDE SEQUENCE [LARGE SCALE GENOMIC DNA]</scope>
    <source>
        <strain evidence="8 9">14-MA-B</strain>
    </source>
</reference>
<comment type="function">
    <text evidence="6">Involved in the assembly of lipopolysaccharide (LPS). Required for the translocation of LPS from the inner membrane to the outer membrane. Facilitates the transfer of LPS from the inner membrane to the periplasmic protein LptA. Could be a docking site for LptA.</text>
</comment>
<keyword evidence="5 6" id="KW-0472">Membrane</keyword>
<dbReference type="Proteomes" id="UP001607151">
    <property type="component" value="Unassembled WGS sequence"/>
</dbReference>
<evidence type="ECO:0000256" key="4">
    <source>
        <dbReference type="ARBA" id="ARBA00022989"/>
    </source>
</evidence>
<evidence type="ECO:0000256" key="2">
    <source>
        <dbReference type="ARBA" id="ARBA00022519"/>
    </source>
</evidence>
<keyword evidence="2 6" id="KW-0997">Cell inner membrane</keyword>
<protein>
    <recommendedName>
        <fullName evidence="6 7">Lipopolysaccharide export system protein LptC</fullName>
    </recommendedName>
</protein>
<comment type="similarity">
    <text evidence="6 7">Belongs to the LptC family.</text>
</comment>
<accession>A0ABW7IW91</accession>
<keyword evidence="1 6" id="KW-1003">Cell membrane</keyword>
<name>A0ABW7IW91_9VIBR</name>
<evidence type="ECO:0000256" key="5">
    <source>
        <dbReference type="ARBA" id="ARBA00023136"/>
    </source>
</evidence>
<keyword evidence="4 6" id="KW-1133">Transmembrane helix</keyword>
<dbReference type="HAMAP" id="MF_01915">
    <property type="entry name" value="LPS_assembly_LptC"/>
    <property type="match status" value="1"/>
</dbReference>
<dbReference type="PANTHER" id="PTHR37481:SF1">
    <property type="entry name" value="LIPOPOLYSACCHARIDE EXPORT SYSTEM PROTEIN LPTC"/>
    <property type="match status" value="1"/>
</dbReference>
<comment type="caution">
    <text evidence="8">The sequence shown here is derived from an EMBL/GenBank/DDBJ whole genome shotgun (WGS) entry which is preliminary data.</text>
</comment>
<evidence type="ECO:0000256" key="6">
    <source>
        <dbReference type="HAMAP-Rule" id="MF_01915"/>
    </source>
</evidence>
<evidence type="ECO:0000313" key="8">
    <source>
        <dbReference type="EMBL" id="MFH0265925.1"/>
    </source>
</evidence>
<organism evidence="8 9">
    <name type="scientific">Vibrio rumoiensis</name>
    <dbReference type="NCBI Taxonomy" id="76258"/>
    <lineage>
        <taxon>Bacteria</taxon>
        <taxon>Pseudomonadati</taxon>
        <taxon>Pseudomonadota</taxon>
        <taxon>Gammaproteobacteria</taxon>
        <taxon>Vibrionales</taxon>
        <taxon>Vibrionaceae</taxon>
        <taxon>Vibrio</taxon>
    </lineage>
</organism>
<comment type="subunit">
    <text evidence="6">Component of the lipopolysaccharide transport and assembly complex. Interacts with LptA and the LptBFG transporter complex.</text>
</comment>
<dbReference type="Gene3D" id="2.60.450.10">
    <property type="entry name" value="Lipopolysaccharide (LPS) transport protein A like domain"/>
    <property type="match status" value="1"/>
</dbReference>
<keyword evidence="3 6" id="KW-0812">Transmembrane</keyword>
<dbReference type="PIRSF" id="PIRSF028513">
    <property type="entry name" value="LptC"/>
    <property type="match status" value="1"/>
</dbReference>
<dbReference type="InterPro" id="IPR010664">
    <property type="entry name" value="LipoPS_assembly_LptC-rel"/>
</dbReference>